<protein>
    <recommendedName>
        <fullName evidence="1">Abortive infection protein-like C-terminal domain-containing protein</fullName>
    </recommendedName>
</protein>
<dbReference type="HOGENOM" id="CLU_081777_0_0_5"/>
<keyword evidence="3" id="KW-1185">Reference proteome</keyword>
<proteinExistence type="predicted"/>
<sequence>MQLSSPQKIFQKNTILPAIIGLLPPMFAHHYTCKELDDLFIASFAPSEIPEGTKREKVKAWLRAINVKCEEPLEVLGNLLGDFMEKEYYDPDPSGFNPSLYEKILQLQKDKHTAVEKLKEYDLGYQRGGYIIKNELTSTQELQKAGLLSTEELQKRIAEKGLSAVEIEINRALENIEKDPREAVLFAANLLEASCKAYLDHHSIPYAENARSNLPALWEEVVKNAKIHTDDIKQKNLKNQDLDKNDLKMITSGLYQVVHGTMNLRNKKSAAHGRSKKDFELINLKPRHARLTFNAAHSLSIYILELMDQPSEKPYTATSIFSCHFYCFLGIKKGGCCLYPTKPNISIA</sequence>
<dbReference type="OrthoDB" id="2678579at2"/>
<accession>C6AA54</accession>
<reference evidence="2 3" key="1">
    <citation type="journal article" date="2009" name="PLoS Genet.">
        <title>Run-off replication of host-adaptability genes is associated with gene transfer agents in the genome of mouse-infecting Bartonella grahamii.</title>
        <authorList>
            <person name="Berglund E.C."/>
            <person name="Frank A.C."/>
            <person name="Calteau A."/>
            <person name="Vinnere Pettersson O."/>
            <person name="Granberg F."/>
            <person name="Eriksson A.-S."/>
            <person name="Naeslund K."/>
            <person name="Holmberg M."/>
            <person name="Lindroos H."/>
            <person name="Andersson S.G."/>
        </authorList>
    </citation>
    <scope>NUCLEOTIDE SEQUENCE [LARGE SCALE GENOMIC DNA]</scope>
    <source>
        <strain evidence="3">as4aup</strain>
    </source>
</reference>
<name>C6AA54_BARGA</name>
<dbReference type="AlphaFoldDB" id="C6AA54"/>
<dbReference type="Pfam" id="PF14355">
    <property type="entry name" value="Abi_C"/>
    <property type="match status" value="1"/>
</dbReference>
<dbReference type="RefSeq" id="WP_015856817.1">
    <property type="nucleotide sequence ID" value="NC_012846.1"/>
</dbReference>
<evidence type="ECO:0000313" key="2">
    <source>
        <dbReference type="EMBL" id="ACS51795.1"/>
    </source>
</evidence>
<feature type="domain" description="Abortive infection protein-like C-terminal" evidence="1">
    <location>
        <begin position="236"/>
        <end position="304"/>
    </location>
</feature>
<evidence type="ECO:0000313" key="3">
    <source>
        <dbReference type="Proteomes" id="UP000001489"/>
    </source>
</evidence>
<organism evidence="2 3">
    <name type="scientific">Bartonella grahamii (strain as4aup)</name>
    <dbReference type="NCBI Taxonomy" id="634504"/>
    <lineage>
        <taxon>Bacteria</taxon>
        <taxon>Pseudomonadati</taxon>
        <taxon>Pseudomonadota</taxon>
        <taxon>Alphaproteobacteria</taxon>
        <taxon>Hyphomicrobiales</taxon>
        <taxon>Bartonellaceae</taxon>
        <taxon>Bartonella</taxon>
    </lineage>
</organism>
<gene>
    <name evidence="2" type="ordered locus">Bgr_16470</name>
</gene>
<evidence type="ECO:0000259" key="1">
    <source>
        <dbReference type="Pfam" id="PF14355"/>
    </source>
</evidence>
<dbReference type="KEGG" id="bgr:Bgr_16470"/>
<dbReference type="EMBL" id="CP001562">
    <property type="protein sequence ID" value="ACS51795.1"/>
    <property type="molecule type" value="Genomic_DNA"/>
</dbReference>
<dbReference type="InterPro" id="IPR026001">
    <property type="entry name" value="Abi-like_C"/>
</dbReference>
<dbReference type="Proteomes" id="UP000001489">
    <property type="component" value="Chromosome"/>
</dbReference>
<dbReference type="eggNOG" id="ENOG502Z95D">
    <property type="taxonomic scope" value="Bacteria"/>
</dbReference>